<protein>
    <submittedName>
        <fullName evidence="2">Uncharacterized protein</fullName>
    </submittedName>
</protein>
<accession>A0A1V3XJM5</accession>
<gene>
    <name evidence="2" type="ORF">BZL30_2242</name>
</gene>
<evidence type="ECO:0000256" key="1">
    <source>
        <dbReference type="SAM" id="MobiDB-lite"/>
    </source>
</evidence>
<name>A0A1V3XJM5_MYCKA</name>
<organism evidence="2 3">
    <name type="scientific">Mycobacterium kansasii</name>
    <dbReference type="NCBI Taxonomy" id="1768"/>
    <lineage>
        <taxon>Bacteria</taxon>
        <taxon>Bacillati</taxon>
        <taxon>Actinomycetota</taxon>
        <taxon>Actinomycetes</taxon>
        <taxon>Mycobacteriales</taxon>
        <taxon>Mycobacteriaceae</taxon>
        <taxon>Mycobacterium</taxon>
    </lineage>
</organism>
<comment type="caution">
    <text evidence="2">The sequence shown here is derived from an EMBL/GenBank/DDBJ whole genome shotgun (WGS) entry which is preliminary data.</text>
</comment>
<evidence type="ECO:0000313" key="3">
    <source>
        <dbReference type="Proteomes" id="UP000189229"/>
    </source>
</evidence>
<proteinExistence type="predicted"/>
<reference evidence="2 3" key="1">
    <citation type="submission" date="2017-02" db="EMBL/GenBank/DDBJ databases">
        <title>Complete genome sequences of Mycobacterium kansasii strains isolated from rhesus macaques.</title>
        <authorList>
            <person name="Panda A."/>
            <person name="Nagaraj S."/>
            <person name="Zhao X."/>
            <person name="Tettelin H."/>
            <person name="Detolla L.J."/>
        </authorList>
    </citation>
    <scope>NUCLEOTIDE SEQUENCE [LARGE SCALE GENOMIC DNA]</scope>
    <source>
        <strain evidence="2 3">11-3813</strain>
    </source>
</reference>
<sequence>MEVVSRHVGKRSRRPTLPLAGRLPRLAVRRSPLSTDS</sequence>
<dbReference type="AlphaFoldDB" id="A0A1V3XJM5"/>
<dbReference type="Proteomes" id="UP000189229">
    <property type="component" value="Unassembled WGS sequence"/>
</dbReference>
<evidence type="ECO:0000313" key="2">
    <source>
        <dbReference type="EMBL" id="OOK78986.1"/>
    </source>
</evidence>
<dbReference type="EMBL" id="MVBM01000002">
    <property type="protein sequence ID" value="OOK78986.1"/>
    <property type="molecule type" value="Genomic_DNA"/>
</dbReference>
<feature type="region of interest" description="Disordered" evidence="1">
    <location>
        <begin position="1"/>
        <end position="37"/>
    </location>
</feature>